<comment type="caution">
    <text evidence="7">The sequence shown here is derived from an EMBL/GenBank/DDBJ whole genome shotgun (WGS) entry which is preliminary data.</text>
</comment>
<dbReference type="EMBL" id="RXIC02000026">
    <property type="protein sequence ID" value="KAB1204794.1"/>
    <property type="molecule type" value="Genomic_DNA"/>
</dbReference>
<keyword evidence="8" id="KW-1185">Reference proteome</keyword>
<feature type="coiled-coil region" evidence="6">
    <location>
        <begin position="129"/>
        <end position="229"/>
    </location>
</feature>
<accession>A0A6A1UWI3</accession>
<dbReference type="PANTHER" id="PTHR33405:SF18">
    <property type="entry name" value="PROTEIN FLX-LIKE 4"/>
    <property type="match status" value="1"/>
</dbReference>
<dbReference type="InterPro" id="IPR040353">
    <property type="entry name" value="FLX/FLX-like"/>
</dbReference>
<evidence type="ECO:0000256" key="1">
    <source>
        <dbReference type="ARBA" id="ARBA00005405"/>
    </source>
</evidence>
<keyword evidence="5" id="KW-0287">Flowering</keyword>
<proteinExistence type="inferred from homology"/>
<evidence type="ECO:0000313" key="7">
    <source>
        <dbReference type="EMBL" id="KAB1204794.1"/>
    </source>
</evidence>
<gene>
    <name evidence="7" type="ORF">CJ030_MR8G002634</name>
</gene>
<name>A0A6A1UWI3_9ROSI</name>
<evidence type="ECO:0000256" key="4">
    <source>
        <dbReference type="ARBA" id="ARBA00023054"/>
    </source>
</evidence>
<feature type="coiled-coil region" evidence="6">
    <location>
        <begin position="59"/>
        <end position="100"/>
    </location>
</feature>
<keyword evidence="4 6" id="KW-0175">Coiled coil</keyword>
<reference evidence="7 8" key="1">
    <citation type="journal article" date="2019" name="Plant Biotechnol. J.">
        <title>The red bayberry genome and genetic basis of sex determination.</title>
        <authorList>
            <person name="Jia H.M."/>
            <person name="Jia H.J."/>
            <person name="Cai Q.L."/>
            <person name="Wang Y."/>
            <person name="Zhao H.B."/>
            <person name="Yang W.F."/>
            <person name="Wang G.Y."/>
            <person name="Li Y.H."/>
            <person name="Zhan D.L."/>
            <person name="Shen Y.T."/>
            <person name="Niu Q.F."/>
            <person name="Chang L."/>
            <person name="Qiu J."/>
            <person name="Zhao L."/>
            <person name="Xie H.B."/>
            <person name="Fu W.Y."/>
            <person name="Jin J."/>
            <person name="Li X.W."/>
            <person name="Jiao Y."/>
            <person name="Zhou C.C."/>
            <person name="Tu T."/>
            <person name="Chai C.Y."/>
            <person name="Gao J.L."/>
            <person name="Fan L.J."/>
            <person name="van de Weg E."/>
            <person name="Wang J.Y."/>
            <person name="Gao Z.S."/>
        </authorList>
    </citation>
    <scope>NUCLEOTIDE SEQUENCE [LARGE SCALE GENOMIC DNA]</scope>
    <source>
        <tissue evidence="7">Leaves</tissue>
    </source>
</reference>
<organism evidence="7 8">
    <name type="scientific">Morella rubra</name>
    <name type="common">Chinese bayberry</name>
    <dbReference type="NCBI Taxonomy" id="262757"/>
    <lineage>
        <taxon>Eukaryota</taxon>
        <taxon>Viridiplantae</taxon>
        <taxon>Streptophyta</taxon>
        <taxon>Embryophyta</taxon>
        <taxon>Tracheophyta</taxon>
        <taxon>Spermatophyta</taxon>
        <taxon>Magnoliopsida</taxon>
        <taxon>eudicotyledons</taxon>
        <taxon>Gunneridae</taxon>
        <taxon>Pentapetalae</taxon>
        <taxon>rosids</taxon>
        <taxon>fabids</taxon>
        <taxon>Fagales</taxon>
        <taxon>Myricaceae</taxon>
        <taxon>Morella</taxon>
    </lineage>
</organism>
<evidence type="ECO:0000256" key="5">
    <source>
        <dbReference type="ARBA" id="ARBA00023089"/>
    </source>
</evidence>
<keyword evidence="2" id="KW-0217">Developmental protein</keyword>
<dbReference type="GO" id="GO:0009908">
    <property type="term" value="P:flower development"/>
    <property type="evidence" value="ECO:0007669"/>
    <property type="project" value="UniProtKB-KW"/>
</dbReference>
<dbReference type="GO" id="GO:0030154">
    <property type="term" value="P:cell differentiation"/>
    <property type="evidence" value="ECO:0007669"/>
    <property type="project" value="UniProtKB-KW"/>
</dbReference>
<evidence type="ECO:0000256" key="6">
    <source>
        <dbReference type="SAM" id="Coils"/>
    </source>
</evidence>
<evidence type="ECO:0000313" key="8">
    <source>
        <dbReference type="Proteomes" id="UP000516437"/>
    </source>
</evidence>
<comment type="similarity">
    <text evidence="1">Belongs to the FLX family.</text>
</comment>
<dbReference type="PANTHER" id="PTHR33405">
    <property type="entry name" value="PROTEIN FLX-LIKE 2"/>
    <property type="match status" value="1"/>
</dbReference>
<dbReference type="Proteomes" id="UP000516437">
    <property type="component" value="Chromosome 8"/>
</dbReference>
<evidence type="ECO:0000256" key="3">
    <source>
        <dbReference type="ARBA" id="ARBA00022782"/>
    </source>
</evidence>
<dbReference type="AlphaFoldDB" id="A0A6A1UWI3"/>
<protein>
    <submittedName>
        <fullName evidence="7">Protein FLX-like 2</fullName>
    </submittedName>
</protein>
<sequence>MVARGHIPPAFELRPVQEPGMMRRGPLPGLDAAAHQHPLEPLRTSELLEKKIAVQAAEIERLAGENRRLAATHLDLEQELVSAQQEVRKINDHIRSIQRERDIQSRLFLDKMRKTQEDVKVGESVKKDLQKALMEAQSLVAARQELTAQVQKATRELQKARMDAKNIFDLHAELDRLRQEHQRLRATFGYEKGINIEQVEQMQAMEKNLIGMTREVEKMRVEVLNAENRALAPDPYGGGFLNPESLYPPPIQGAGAYVDAYGRPLVQMAVGPAGEGMTPYSRSNGLAVSGAILGAAAPGAGSAAVSGEAHDPSLAHG</sequence>
<evidence type="ECO:0000256" key="2">
    <source>
        <dbReference type="ARBA" id="ARBA00022473"/>
    </source>
</evidence>
<dbReference type="OrthoDB" id="1899348at2759"/>
<keyword evidence="3" id="KW-0221">Differentiation</keyword>